<dbReference type="CDD" id="cd04301">
    <property type="entry name" value="NAT_SF"/>
    <property type="match status" value="1"/>
</dbReference>
<dbReference type="SUPFAM" id="SSF55729">
    <property type="entry name" value="Acyl-CoA N-acyltransferases (Nat)"/>
    <property type="match status" value="1"/>
</dbReference>
<accession>A0ABY3PEB0</accession>
<evidence type="ECO:0000313" key="2">
    <source>
        <dbReference type="EMBL" id="UEX90574.1"/>
    </source>
</evidence>
<dbReference type="Proteomes" id="UP001197626">
    <property type="component" value="Chromosome"/>
</dbReference>
<dbReference type="PANTHER" id="PTHR43415:SF6">
    <property type="entry name" value="SPERMIDINE N(1)-ACETYLTRANSFERASE"/>
    <property type="match status" value="1"/>
</dbReference>
<reference evidence="2 3" key="1">
    <citation type="journal article" date="2022" name="Pathogens">
        <title>Staphylococcus ratti sp. nov. Isolated from a Lab Rat.</title>
        <authorList>
            <person name="Kovarovic V."/>
            <person name="Sedlacek I."/>
            <person name="Petras P."/>
            <person name="Kralova S."/>
            <person name="Maslanova I."/>
            <person name="Svec P."/>
            <person name="Neumann-Schaal M."/>
            <person name="Botka T."/>
            <person name="Gelbicova T."/>
            <person name="Stankova E."/>
            <person name="Doskar J."/>
            <person name="Pantucek R."/>
        </authorList>
    </citation>
    <scope>NUCLEOTIDE SEQUENCE [LARGE SCALE GENOMIC DNA]</scope>
    <source>
        <strain evidence="2 3">CCM 9025</strain>
    </source>
</reference>
<dbReference type="Pfam" id="PF00583">
    <property type="entry name" value="Acetyltransf_1"/>
    <property type="match status" value="1"/>
</dbReference>
<dbReference type="Gene3D" id="3.40.630.30">
    <property type="match status" value="1"/>
</dbReference>
<dbReference type="InterPro" id="IPR000182">
    <property type="entry name" value="GNAT_dom"/>
</dbReference>
<feature type="domain" description="N-acetyltransferase" evidence="1">
    <location>
        <begin position="151"/>
        <end position="286"/>
    </location>
</feature>
<dbReference type="PROSITE" id="PS51186">
    <property type="entry name" value="GNAT"/>
    <property type="match status" value="1"/>
</dbReference>
<evidence type="ECO:0000259" key="1">
    <source>
        <dbReference type="PROSITE" id="PS51186"/>
    </source>
</evidence>
<name>A0ABY3PEB0_9STAP</name>
<gene>
    <name evidence="2" type="ORF">LN051_02595</name>
</gene>
<protein>
    <submittedName>
        <fullName evidence="2">GNAT family N-acetyltransferase</fullName>
    </submittedName>
</protein>
<evidence type="ECO:0000313" key="3">
    <source>
        <dbReference type="Proteomes" id="UP001197626"/>
    </source>
</evidence>
<dbReference type="RefSeq" id="WP_229293070.1">
    <property type="nucleotide sequence ID" value="NZ_CP086654.1"/>
</dbReference>
<dbReference type="InterPro" id="IPR016181">
    <property type="entry name" value="Acyl_CoA_acyltransferase"/>
</dbReference>
<organism evidence="2 3">
    <name type="scientific">Staphylococcus ratti</name>
    <dbReference type="NCBI Taxonomy" id="2892440"/>
    <lineage>
        <taxon>Bacteria</taxon>
        <taxon>Bacillati</taxon>
        <taxon>Bacillota</taxon>
        <taxon>Bacilli</taxon>
        <taxon>Bacillales</taxon>
        <taxon>Staphylococcaceae</taxon>
        <taxon>Staphylococcus</taxon>
    </lineage>
</organism>
<proteinExistence type="predicted"/>
<keyword evidence="3" id="KW-1185">Reference proteome</keyword>
<dbReference type="EMBL" id="CP086654">
    <property type="protein sequence ID" value="UEX90574.1"/>
    <property type="molecule type" value="Genomic_DNA"/>
</dbReference>
<sequence length="286" mass="33556">MKVTQVTSVERISDFIRENIATSQSYTNKLPIHYEKAYQMYLDEAIKTTGIFVLEDEDSIQMALMCIPYIEKRYKVIGPITKKGYVPTGEAFEYLFNAAIANNEQAATYYFAYAAENEHIKAYMKTIGASYTFTDYHLSTQTDLGETENLHHIIDYKPVYFKYFQKLHEETFSHNAMNAEEIVTSLNENHQLMLYMAEGLLKGYLYLIINEKEGHAEIRYFSSHTHYRLKGIAFDLIKHAIHVALSRDGIENVHFKIRSKNHRLVERFHEFGFEMTSEYRKFKLVR</sequence>
<dbReference type="PANTHER" id="PTHR43415">
    <property type="entry name" value="SPERMIDINE N(1)-ACETYLTRANSFERASE"/>
    <property type="match status" value="1"/>
</dbReference>